<dbReference type="Proteomes" id="UP000440578">
    <property type="component" value="Unassembled WGS sequence"/>
</dbReference>
<comment type="caution">
    <text evidence="4">The sequence shown here is derived from an EMBL/GenBank/DDBJ whole genome shotgun (WGS) entry which is preliminary data.</text>
</comment>
<organism evidence="4 5">
    <name type="scientific">Amphibalanus amphitrite</name>
    <name type="common">Striped barnacle</name>
    <name type="synonym">Balanus amphitrite</name>
    <dbReference type="NCBI Taxonomy" id="1232801"/>
    <lineage>
        <taxon>Eukaryota</taxon>
        <taxon>Metazoa</taxon>
        <taxon>Ecdysozoa</taxon>
        <taxon>Arthropoda</taxon>
        <taxon>Crustacea</taxon>
        <taxon>Multicrustacea</taxon>
        <taxon>Cirripedia</taxon>
        <taxon>Thoracica</taxon>
        <taxon>Thoracicalcarea</taxon>
        <taxon>Balanomorpha</taxon>
        <taxon>Balanoidea</taxon>
        <taxon>Balanidae</taxon>
        <taxon>Amphibalaninae</taxon>
        <taxon>Amphibalanus</taxon>
    </lineage>
</organism>
<feature type="compositionally biased region" description="Low complexity" evidence="1">
    <location>
        <begin position="13"/>
        <end position="32"/>
    </location>
</feature>
<evidence type="ECO:0000313" key="4">
    <source>
        <dbReference type="EMBL" id="KAF0296031.1"/>
    </source>
</evidence>
<dbReference type="PANTHER" id="PTHR21104:SF1">
    <property type="entry name" value="FIBRONECTIN TYPE III DOMAIN-CONTAINING PROTEIN"/>
    <property type="match status" value="1"/>
</dbReference>
<dbReference type="OrthoDB" id="6424355at2759"/>
<dbReference type="EMBL" id="VIIS01001585">
    <property type="protein sequence ID" value="KAF0296031.1"/>
    <property type="molecule type" value="Genomic_DNA"/>
</dbReference>
<evidence type="ECO:0000313" key="5">
    <source>
        <dbReference type="Proteomes" id="UP000440578"/>
    </source>
</evidence>
<feature type="region of interest" description="Disordered" evidence="1">
    <location>
        <begin position="1"/>
        <end position="32"/>
    </location>
</feature>
<evidence type="ECO:0000256" key="1">
    <source>
        <dbReference type="SAM" id="MobiDB-lite"/>
    </source>
</evidence>
<proteinExistence type="predicted"/>
<evidence type="ECO:0000259" key="3">
    <source>
        <dbReference type="Pfam" id="PF16066"/>
    </source>
</evidence>
<dbReference type="PANTHER" id="PTHR21104">
    <property type="entry name" value="FIBRONECTIN TYPE III DOMAIN-CONTAINING PROTEIN"/>
    <property type="match status" value="1"/>
</dbReference>
<keyword evidence="2" id="KW-0472">Membrane</keyword>
<dbReference type="Pfam" id="PF16066">
    <property type="entry name" value="DUF4808"/>
    <property type="match status" value="1"/>
</dbReference>
<gene>
    <name evidence="4" type="ORF">FJT64_006495</name>
</gene>
<feature type="domain" description="Fibronectin type III" evidence="3">
    <location>
        <begin position="35"/>
        <end position="141"/>
    </location>
</feature>
<dbReference type="InterPro" id="IPR032073">
    <property type="entry name" value="FNDC5_C"/>
</dbReference>
<name>A0A6A4W2M5_AMPAM</name>
<protein>
    <recommendedName>
        <fullName evidence="3">Fibronectin type III domain-containing protein</fullName>
    </recommendedName>
</protein>
<feature type="transmembrane region" description="Helical" evidence="2">
    <location>
        <begin position="40"/>
        <end position="58"/>
    </location>
</feature>
<keyword evidence="5" id="KW-1185">Reference proteome</keyword>
<evidence type="ECO:0000256" key="2">
    <source>
        <dbReference type="SAM" id="Phobius"/>
    </source>
</evidence>
<sequence length="167" mass="17750">MDGPASNSSEVSEPPAGGEHAASPSGPSSAGSLPVTAEEVGLVLLVLLLWLLAIALFINRWGKIRMLEPYLPAYKMTPRAEALTGQSSRINSMDDDGLIGRYMLPNYSPNRPRQNSLMVPITSQLTAARKVKSAVDLVSLVIAEQREQRESLSGGMSGLSGACQTNV</sequence>
<dbReference type="AlphaFoldDB" id="A0A6A4W2M5"/>
<accession>A0A6A4W2M5</accession>
<reference evidence="4 5" key="1">
    <citation type="submission" date="2019-07" db="EMBL/GenBank/DDBJ databases">
        <title>Draft genome assembly of a fouling barnacle, Amphibalanus amphitrite (Darwin, 1854): The first reference genome for Thecostraca.</title>
        <authorList>
            <person name="Kim W."/>
        </authorList>
    </citation>
    <scope>NUCLEOTIDE SEQUENCE [LARGE SCALE GENOMIC DNA]</scope>
    <source>
        <strain evidence="4">SNU_AA5</strain>
        <tissue evidence="4">Soma without cirri and trophi</tissue>
    </source>
</reference>
<feature type="compositionally biased region" description="Polar residues" evidence="1">
    <location>
        <begin position="1"/>
        <end position="11"/>
    </location>
</feature>
<keyword evidence="2" id="KW-1133">Transmembrane helix</keyword>
<keyword evidence="2" id="KW-0812">Transmembrane</keyword>